<protein>
    <submittedName>
        <fullName evidence="2">Uncharacterized protein</fullName>
    </submittedName>
</protein>
<name>A0AA40CHN4_9PEZI</name>
<feature type="compositionally biased region" description="Acidic residues" evidence="1">
    <location>
        <begin position="147"/>
        <end position="156"/>
    </location>
</feature>
<evidence type="ECO:0000313" key="3">
    <source>
        <dbReference type="Proteomes" id="UP001174936"/>
    </source>
</evidence>
<feature type="compositionally biased region" description="Basic and acidic residues" evidence="1">
    <location>
        <begin position="157"/>
        <end position="172"/>
    </location>
</feature>
<keyword evidence="3" id="KW-1185">Reference proteome</keyword>
<organism evidence="2 3">
    <name type="scientific">Cercophora newfieldiana</name>
    <dbReference type="NCBI Taxonomy" id="92897"/>
    <lineage>
        <taxon>Eukaryota</taxon>
        <taxon>Fungi</taxon>
        <taxon>Dikarya</taxon>
        <taxon>Ascomycota</taxon>
        <taxon>Pezizomycotina</taxon>
        <taxon>Sordariomycetes</taxon>
        <taxon>Sordariomycetidae</taxon>
        <taxon>Sordariales</taxon>
        <taxon>Lasiosphaeriaceae</taxon>
        <taxon>Cercophora</taxon>
    </lineage>
</organism>
<dbReference type="Proteomes" id="UP001174936">
    <property type="component" value="Unassembled WGS sequence"/>
</dbReference>
<dbReference type="EMBL" id="JAULSV010000007">
    <property type="protein sequence ID" value="KAK0639216.1"/>
    <property type="molecule type" value="Genomic_DNA"/>
</dbReference>
<feature type="compositionally biased region" description="Polar residues" evidence="1">
    <location>
        <begin position="354"/>
        <end position="365"/>
    </location>
</feature>
<feature type="compositionally biased region" description="Acidic residues" evidence="1">
    <location>
        <begin position="99"/>
        <end position="112"/>
    </location>
</feature>
<feature type="region of interest" description="Disordered" evidence="1">
    <location>
        <begin position="87"/>
        <end position="226"/>
    </location>
</feature>
<feature type="region of interest" description="Disordered" evidence="1">
    <location>
        <begin position="330"/>
        <end position="365"/>
    </location>
</feature>
<gene>
    <name evidence="2" type="ORF">B0T16DRAFT_394982</name>
</gene>
<feature type="compositionally biased region" description="Low complexity" evidence="1">
    <location>
        <begin position="203"/>
        <end position="226"/>
    </location>
</feature>
<feature type="compositionally biased region" description="Basic and acidic residues" evidence="1">
    <location>
        <begin position="113"/>
        <end position="122"/>
    </location>
</feature>
<accession>A0AA40CHN4</accession>
<reference evidence="2" key="1">
    <citation type="submission" date="2023-06" db="EMBL/GenBank/DDBJ databases">
        <title>Genome-scale phylogeny and comparative genomics of the fungal order Sordariales.</title>
        <authorList>
            <consortium name="Lawrence Berkeley National Laboratory"/>
            <person name="Hensen N."/>
            <person name="Bonometti L."/>
            <person name="Westerberg I."/>
            <person name="Brannstrom I.O."/>
            <person name="Guillou S."/>
            <person name="Cros-Aarteil S."/>
            <person name="Calhoun S."/>
            <person name="Haridas S."/>
            <person name="Kuo A."/>
            <person name="Mondo S."/>
            <person name="Pangilinan J."/>
            <person name="Riley R."/>
            <person name="Labutti K."/>
            <person name="Andreopoulos B."/>
            <person name="Lipzen A."/>
            <person name="Chen C."/>
            <person name="Yanf M."/>
            <person name="Daum C."/>
            <person name="Ng V."/>
            <person name="Clum A."/>
            <person name="Steindorff A."/>
            <person name="Ohm R."/>
            <person name="Martin F."/>
            <person name="Silar P."/>
            <person name="Natvig D."/>
            <person name="Lalanne C."/>
            <person name="Gautier V."/>
            <person name="Ament-Velasquez S.L."/>
            <person name="Kruys A."/>
            <person name="Hutchinson M.I."/>
            <person name="Powell A.J."/>
            <person name="Barry K."/>
            <person name="Miller A.N."/>
            <person name="Grigoriev I.V."/>
            <person name="Debuchy R."/>
            <person name="Gladieux P."/>
            <person name="Thoren M.H."/>
            <person name="Johannesson H."/>
        </authorList>
    </citation>
    <scope>NUCLEOTIDE SEQUENCE</scope>
    <source>
        <strain evidence="2">SMH2532-1</strain>
    </source>
</reference>
<evidence type="ECO:0000313" key="2">
    <source>
        <dbReference type="EMBL" id="KAK0639216.1"/>
    </source>
</evidence>
<feature type="region of interest" description="Disordered" evidence="1">
    <location>
        <begin position="28"/>
        <end position="59"/>
    </location>
</feature>
<proteinExistence type="predicted"/>
<dbReference type="AlphaFoldDB" id="A0AA40CHN4"/>
<sequence>MCYRKPHDRCSRYSHRIPGTDQLFPCWPQSHPDPLDPSNERPPNWRCPRNPPPDAPRARLVDPSLCYDCMRIENDPYWAEAHRQKQRKLKANKKKTEAMESDTEEELEVEKEEESKKDEKGPEGSGSGSGSGASGSQTAEEVTWLEIFDEDETDEEGGVRDREGALCRRDLALDNEEEASSNEDTVSNGQETSGIEQETSSNGQETSSSGQETSSNGQETSEGSVESVVNVEAELNDFFEHVNIDQLTEGQRGRLRELLDTWARTMEGEDGTIEERRWRAWTEYNRNLTFRATEAELAQQERDWIHASYENAPEDSFIKLLMLWDSDDDTVTNEENHRNNTPNDGSVNGDAPSNEPSDSQDPSPS</sequence>
<feature type="compositionally biased region" description="Gly residues" evidence="1">
    <location>
        <begin position="123"/>
        <end position="133"/>
    </location>
</feature>
<feature type="compositionally biased region" description="Polar residues" evidence="1">
    <location>
        <begin position="182"/>
        <end position="202"/>
    </location>
</feature>
<evidence type="ECO:0000256" key="1">
    <source>
        <dbReference type="SAM" id="MobiDB-lite"/>
    </source>
</evidence>
<comment type="caution">
    <text evidence="2">The sequence shown here is derived from an EMBL/GenBank/DDBJ whole genome shotgun (WGS) entry which is preliminary data.</text>
</comment>